<dbReference type="EMBL" id="JACHGW010000002">
    <property type="protein sequence ID" value="MBB6050494.1"/>
    <property type="molecule type" value="Genomic_DNA"/>
</dbReference>
<dbReference type="CDD" id="cd02966">
    <property type="entry name" value="TlpA_like_family"/>
    <property type="match status" value="1"/>
</dbReference>
<dbReference type="Pfam" id="PF08534">
    <property type="entry name" value="Redoxin"/>
    <property type="match status" value="1"/>
</dbReference>
<evidence type="ECO:0000256" key="3">
    <source>
        <dbReference type="SAM" id="SignalP"/>
    </source>
</evidence>
<feature type="chain" id="PRO_5031463731" evidence="3">
    <location>
        <begin position="20"/>
        <end position="173"/>
    </location>
</feature>
<dbReference type="GO" id="GO:0016491">
    <property type="term" value="F:oxidoreductase activity"/>
    <property type="evidence" value="ECO:0007669"/>
    <property type="project" value="InterPro"/>
</dbReference>
<dbReference type="GO" id="GO:0016853">
    <property type="term" value="F:isomerase activity"/>
    <property type="evidence" value="ECO:0007669"/>
    <property type="project" value="UniProtKB-KW"/>
</dbReference>
<organism evidence="5 6">
    <name type="scientific">Armatimonas rosea</name>
    <dbReference type="NCBI Taxonomy" id="685828"/>
    <lineage>
        <taxon>Bacteria</taxon>
        <taxon>Bacillati</taxon>
        <taxon>Armatimonadota</taxon>
        <taxon>Armatimonadia</taxon>
        <taxon>Armatimonadales</taxon>
        <taxon>Armatimonadaceae</taxon>
        <taxon>Armatimonas</taxon>
    </lineage>
</organism>
<dbReference type="InterPro" id="IPR036249">
    <property type="entry name" value="Thioredoxin-like_sf"/>
</dbReference>
<protein>
    <submittedName>
        <fullName evidence="5">Thiol-disulfide isomerase/thioredoxin</fullName>
    </submittedName>
</protein>
<dbReference type="InterPro" id="IPR050553">
    <property type="entry name" value="Thioredoxin_ResA/DsbE_sf"/>
</dbReference>
<gene>
    <name evidence="5" type="ORF">HNQ39_002285</name>
</gene>
<dbReference type="Gene3D" id="3.40.30.10">
    <property type="entry name" value="Glutaredoxin"/>
    <property type="match status" value="1"/>
</dbReference>
<dbReference type="PANTHER" id="PTHR42852">
    <property type="entry name" value="THIOL:DISULFIDE INTERCHANGE PROTEIN DSBE"/>
    <property type="match status" value="1"/>
</dbReference>
<keyword evidence="2" id="KW-0201">Cytochrome c-type biogenesis</keyword>
<dbReference type="Proteomes" id="UP000520814">
    <property type="component" value="Unassembled WGS sequence"/>
</dbReference>
<proteinExistence type="predicted"/>
<name>A0A7W9W5H9_ARMRO</name>
<sequence>MKTTIVAALALAGIFGLGAVSQSAGKKATVKPIDAAGLKKEVAAHKGKVVVINFWATWCPPCRAEFPELVATQKKYASKGVDLVTVTLDDLDDTAKAAEFLTQQGATTGAFINKKGGEPDLGYFKWLDGKIPDSLGIPRTYVIDRKGRISARLIGGQDAAAFEAAVKKALAAK</sequence>
<dbReference type="PROSITE" id="PS00194">
    <property type="entry name" value="THIOREDOXIN_1"/>
    <property type="match status" value="1"/>
</dbReference>
<dbReference type="PROSITE" id="PS51352">
    <property type="entry name" value="THIOREDOXIN_2"/>
    <property type="match status" value="1"/>
</dbReference>
<dbReference type="AlphaFoldDB" id="A0A7W9W5H9"/>
<reference evidence="5 6" key="1">
    <citation type="submission" date="2020-08" db="EMBL/GenBank/DDBJ databases">
        <title>Genomic Encyclopedia of Type Strains, Phase IV (KMG-IV): sequencing the most valuable type-strain genomes for metagenomic binning, comparative biology and taxonomic classification.</title>
        <authorList>
            <person name="Goeker M."/>
        </authorList>
    </citation>
    <scope>NUCLEOTIDE SEQUENCE [LARGE SCALE GENOMIC DNA]</scope>
    <source>
        <strain evidence="5 6">DSM 23562</strain>
    </source>
</reference>
<comment type="subcellular location">
    <subcellularLocation>
        <location evidence="1">Cell envelope</location>
    </subcellularLocation>
</comment>
<accession>A0A7W9W5H9</accession>
<dbReference type="InterPro" id="IPR017937">
    <property type="entry name" value="Thioredoxin_CS"/>
</dbReference>
<dbReference type="InterPro" id="IPR013740">
    <property type="entry name" value="Redoxin"/>
</dbReference>
<feature type="domain" description="Thioredoxin" evidence="4">
    <location>
        <begin position="22"/>
        <end position="171"/>
    </location>
</feature>
<evidence type="ECO:0000256" key="1">
    <source>
        <dbReference type="ARBA" id="ARBA00004196"/>
    </source>
</evidence>
<evidence type="ECO:0000313" key="5">
    <source>
        <dbReference type="EMBL" id="MBB6050494.1"/>
    </source>
</evidence>
<evidence type="ECO:0000256" key="2">
    <source>
        <dbReference type="ARBA" id="ARBA00022748"/>
    </source>
</evidence>
<keyword evidence="5" id="KW-0413">Isomerase</keyword>
<dbReference type="RefSeq" id="WP_184195550.1">
    <property type="nucleotide sequence ID" value="NZ_JACHGW010000002.1"/>
</dbReference>
<dbReference type="InterPro" id="IPR013766">
    <property type="entry name" value="Thioredoxin_domain"/>
</dbReference>
<feature type="signal peptide" evidence="3">
    <location>
        <begin position="1"/>
        <end position="19"/>
    </location>
</feature>
<dbReference type="GO" id="GO:0030313">
    <property type="term" value="C:cell envelope"/>
    <property type="evidence" value="ECO:0007669"/>
    <property type="project" value="UniProtKB-SubCell"/>
</dbReference>
<keyword evidence="6" id="KW-1185">Reference proteome</keyword>
<comment type="caution">
    <text evidence="5">The sequence shown here is derived from an EMBL/GenBank/DDBJ whole genome shotgun (WGS) entry which is preliminary data.</text>
</comment>
<dbReference type="GO" id="GO:0017004">
    <property type="term" value="P:cytochrome complex assembly"/>
    <property type="evidence" value="ECO:0007669"/>
    <property type="project" value="UniProtKB-KW"/>
</dbReference>
<keyword evidence="3" id="KW-0732">Signal</keyword>
<evidence type="ECO:0000313" key="6">
    <source>
        <dbReference type="Proteomes" id="UP000520814"/>
    </source>
</evidence>
<dbReference type="SUPFAM" id="SSF52833">
    <property type="entry name" value="Thioredoxin-like"/>
    <property type="match status" value="1"/>
</dbReference>
<dbReference type="PANTHER" id="PTHR42852:SF13">
    <property type="entry name" value="PROTEIN DIPZ"/>
    <property type="match status" value="1"/>
</dbReference>
<evidence type="ECO:0000259" key="4">
    <source>
        <dbReference type="PROSITE" id="PS51352"/>
    </source>
</evidence>